<keyword evidence="4 6" id="KW-1133">Transmembrane helix</keyword>
<keyword evidence="5 6" id="KW-0472">Membrane</keyword>
<comment type="subcellular location">
    <subcellularLocation>
        <location evidence="1">Cell membrane</location>
        <topology evidence="1">Multi-pass membrane protein</topology>
    </subcellularLocation>
</comment>
<evidence type="ECO:0000256" key="5">
    <source>
        <dbReference type="ARBA" id="ARBA00023136"/>
    </source>
</evidence>
<gene>
    <name evidence="7" type="ORF">ACFO4O_17495</name>
</gene>
<evidence type="ECO:0000256" key="2">
    <source>
        <dbReference type="ARBA" id="ARBA00022475"/>
    </source>
</evidence>
<evidence type="ECO:0000256" key="3">
    <source>
        <dbReference type="ARBA" id="ARBA00022692"/>
    </source>
</evidence>
<evidence type="ECO:0000256" key="4">
    <source>
        <dbReference type="ARBA" id="ARBA00022989"/>
    </source>
</evidence>
<dbReference type="InterPro" id="IPR005538">
    <property type="entry name" value="LrgA/CidA"/>
</dbReference>
<proteinExistence type="predicted"/>
<dbReference type="Pfam" id="PF03788">
    <property type="entry name" value="LrgA"/>
    <property type="match status" value="1"/>
</dbReference>
<evidence type="ECO:0000256" key="1">
    <source>
        <dbReference type="ARBA" id="ARBA00004651"/>
    </source>
</evidence>
<feature type="transmembrane region" description="Helical" evidence="6">
    <location>
        <begin position="111"/>
        <end position="131"/>
    </location>
</feature>
<protein>
    <submittedName>
        <fullName evidence="7">CidA/LrgA family protein</fullName>
    </submittedName>
</protein>
<keyword evidence="8" id="KW-1185">Reference proteome</keyword>
<evidence type="ECO:0000256" key="6">
    <source>
        <dbReference type="SAM" id="Phobius"/>
    </source>
</evidence>
<feature type="transmembrane region" description="Helical" evidence="6">
    <location>
        <begin position="52"/>
        <end position="71"/>
    </location>
</feature>
<dbReference type="EMBL" id="JBHSGU010000029">
    <property type="protein sequence ID" value="MFC4701944.1"/>
    <property type="molecule type" value="Genomic_DNA"/>
</dbReference>
<keyword evidence="2" id="KW-1003">Cell membrane</keyword>
<dbReference type="PANTHER" id="PTHR33931:SF2">
    <property type="entry name" value="HOLIN-LIKE PROTEIN CIDA"/>
    <property type="match status" value="1"/>
</dbReference>
<keyword evidence="3 6" id="KW-0812">Transmembrane</keyword>
<dbReference type="Proteomes" id="UP001595897">
    <property type="component" value="Unassembled WGS sequence"/>
</dbReference>
<comment type="caution">
    <text evidence="7">The sequence shown here is derived from an EMBL/GenBank/DDBJ whole genome shotgun (WGS) entry which is preliminary data.</text>
</comment>
<sequence length="143" mass="15257">MTTPKKEPITSSPFIKRVRSKVSASISFFGGIALLGGLFLLCEYAVESLSLSFPPALIGIAILLLILLIIGRVPKILQPATGFLLSHMVVFFIPAIAGIVAYITLILAFPLALLLSIVASTVLSLLITALLSQKLLPKDIDNE</sequence>
<evidence type="ECO:0000313" key="7">
    <source>
        <dbReference type="EMBL" id="MFC4701944.1"/>
    </source>
</evidence>
<dbReference type="RefSeq" id="WP_382410895.1">
    <property type="nucleotide sequence ID" value="NZ_JBHSGU010000029.1"/>
</dbReference>
<dbReference type="PANTHER" id="PTHR33931">
    <property type="entry name" value="HOLIN-LIKE PROTEIN CIDA-RELATED"/>
    <property type="match status" value="1"/>
</dbReference>
<name>A0ABV9M0F4_9ALTE</name>
<feature type="transmembrane region" description="Helical" evidence="6">
    <location>
        <begin position="83"/>
        <end position="105"/>
    </location>
</feature>
<reference evidence="8" key="1">
    <citation type="journal article" date="2019" name="Int. J. Syst. Evol. Microbiol.">
        <title>The Global Catalogue of Microorganisms (GCM) 10K type strain sequencing project: providing services to taxonomists for standard genome sequencing and annotation.</title>
        <authorList>
            <consortium name="The Broad Institute Genomics Platform"/>
            <consortium name="The Broad Institute Genome Sequencing Center for Infectious Disease"/>
            <person name="Wu L."/>
            <person name="Ma J."/>
        </authorList>
    </citation>
    <scope>NUCLEOTIDE SEQUENCE [LARGE SCALE GENOMIC DNA]</scope>
    <source>
        <strain evidence="8">KACC 12507</strain>
    </source>
</reference>
<feature type="transmembrane region" description="Helical" evidence="6">
    <location>
        <begin position="26"/>
        <end position="46"/>
    </location>
</feature>
<evidence type="ECO:0000313" key="8">
    <source>
        <dbReference type="Proteomes" id="UP001595897"/>
    </source>
</evidence>
<accession>A0ABV9M0F4</accession>
<organism evidence="7 8">
    <name type="scientific">Glaciecola siphonariae</name>
    <dbReference type="NCBI Taxonomy" id="521012"/>
    <lineage>
        <taxon>Bacteria</taxon>
        <taxon>Pseudomonadati</taxon>
        <taxon>Pseudomonadota</taxon>
        <taxon>Gammaproteobacteria</taxon>
        <taxon>Alteromonadales</taxon>
        <taxon>Alteromonadaceae</taxon>
        <taxon>Glaciecola</taxon>
    </lineage>
</organism>